<organism evidence="2 3">
    <name type="scientific">Pteropus alecto</name>
    <name type="common">Black flying fox</name>
    <dbReference type="NCBI Taxonomy" id="9402"/>
    <lineage>
        <taxon>Eukaryota</taxon>
        <taxon>Metazoa</taxon>
        <taxon>Chordata</taxon>
        <taxon>Craniata</taxon>
        <taxon>Vertebrata</taxon>
        <taxon>Euteleostomi</taxon>
        <taxon>Mammalia</taxon>
        <taxon>Eutheria</taxon>
        <taxon>Laurasiatheria</taxon>
        <taxon>Chiroptera</taxon>
        <taxon>Yinpterochiroptera</taxon>
        <taxon>Pteropodoidea</taxon>
        <taxon>Pteropodidae</taxon>
        <taxon>Pteropodinae</taxon>
        <taxon>Pteropus</taxon>
    </lineage>
</organism>
<sequence>MAHTHTPNPHPHKKQGKSTVPSRQWPLTDCLTQGKVASLSSVSLGHDMGGERASEPDDVLGPSELAALGDTCSLLHKPMCKFEGQLDEATDDPAGTAALSLHDKAADPSLESALSGPS</sequence>
<protein>
    <submittedName>
        <fullName evidence="2">Uncharacterized protein</fullName>
    </submittedName>
</protein>
<dbReference type="InParanoid" id="L5KVQ1"/>
<accession>L5KVQ1</accession>
<name>L5KVQ1_PTEAL</name>
<gene>
    <name evidence="2" type="ORF">PAL_GLEAN10010723</name>
</gene>
<dbReference type="Proteomes" id="UP000010552">
    <property type="component" value="Unassembled WGS sequence"/>
</dbReference>
<evidence type="ECO:0000313" key="3">
    <source>
        <dbReference type="Proteomes" id="UP000010552"/>
    </source>
</evidence>
<evidence type="ECO:0000313" key="2">
    <source>
        <dbReference type="EMBL" id="ELK15482.1"/>
    </source>
</evidence>
<evidence type="ECO:0000256" key="1">
    <source>
        <dbReference type="SAM" id="MobiDB-lite"/>
    </source>
</evidence>
<dbReference type="EMBL" id="KB030536">
    <property type="protein sequence ID" value="ELK15482.1"/>
    <property type="molecule type" value="Genomic_DNA"/>
</dbReference>
<reference evidence="3" key="1">
    <citation type="journal article" date="2013" name="Science">
        <title>Comparative analysis of bat genomes provides insight into the evolution of flight and immunity.</title>
        <authorList>
            <person name="Zhang G."/>
            <person name="Cowled C."/>
            <person name="Shi Z."/>
            <person name="Huang Z."/>
            <person name="Bishop-Lilly K.A."/>
            <person name="Fang X."/>
            <person name="Wynne J.W."/>
            <person name="Xiong Z."/>
            <person name="Baker M.L."/>
            <person name="Zhao W."/>
            <person name="Tachedjian M."/>
            <person name="Zhu Y."/>
            <person name="Zhou P."/>
            <person name="Jiang X."/>
            <person name="Ng J."/>
            <person name="Yang L."/>
            <person name="Wu L."/>
            <person name="Xiao J."/>
            <person name="Feng Y."/>
            <person name="Chen Y."/>
            <person name="Sun X."/>
            <person name="Zhang Y."/>
            <person name="Marsh G.A."/>
            <person name="Crameri G."/>
            <person name="Broder C.C."/>
            <person name="Frey K.G."/>
            <person name="Wang L.F."/>
            <person name="Wang J."/>
        </authorList>
    </citation>
    <scope>NUCLEOTIDE SEQUENCE [LARGE SCALE GENOMIC DNA]</scope>
</reference>
<feature type="region of interest" description="Disordered" evidence="1">
    <location>
        <begin position="1"/>
        <end position="25"/>
    </location>
</feature>
<proteinExistence type="predicted"/>
<keyword evidence="3" id="KW-1185">Reference proteome</keyword>
<dbReference type="AlphaFoldDB" id="L5KVQ1"/>